<dbReference type="PROSITE" id="PS51782">
    <property type="entry name" value="LYSM"/>
    <property type="match status" value="2"/>
</dbReference>
<dbReference type="AlphaFoldDB" id="A0A840CNN6"/>
<feature type="domain" description="LysM" evidence="2">
    <location>
        <begin position="48"/>
        <end position="91"/>
    </location>
</feature>
<dbReference type="RefSeq" id="WP_183307195.1">
    <property type="nucleotide sequence ID" value="NZ_JACIEP010000007.1"/>
</dbReference>
<dbReference type="EMBL" id="JACIEP010000007">
    <property type="protein sequence ID" value="MBB4036289.1"/>
    <property type="molecule type" value="Genomic_DNA"/>
</dbReference>
<dbReference type="InterPro" id="IPR018392">
    <property type="entry name" value="LysM"/>
</dbReference>
<dbReference type="PANTHER" id="PTHR33734:SF22">
    <property type="entry name" value="MEMBRANE-BOUND LYTIC MUREIN TRANSGLYCOSYLASE D"/>
    <property type="match status" value="1"/>
</dbReference>
<reference evidence="3 4" key="1">
    <citation type="submission" date="2020-08" db="EMBL/GenBank/DDBJ databases">
        <title>Genomic Encyclopedia of Type Strains, Phase IV (KMG-IV): sequencing the most valuable type-strain genomes for metagenomic binning, comparative biology and taxonomic classification.</title>
        <authorList>
            <person name="Goeker M."/>
        </authorList>
    </citation>
    <scope>NUCLEOTIDE SEQUENCE [LARGE SCALE GENOMIC DNA]</scope>
    <source>
        <strain evidence="3 4">DSM 104969</strain>
    </source>
</reference>
<feature type="signal peptide" evidence="1">
    <location>
        <begin position="1"/>
        <end position="24"/>
    </location>
</feature>
<evidence type="ECO:0000313" key="4">
    <source>
        <dbReference type="Proteomes" id="UP000555103"/>
    </source>
</evidence>
<dbReference type="InterPro" id="IPR036779">
    <property type="entry name" value="LysM_dom_sf"/>
</dbReference>
<dbReference type="SUPFAM" id="SSF54106">
    <property type="entry name" value="LysM domain"/>
    <property type="match status" value="2"/>
</dbReference>
<keyword evidence="1" id="KW-0732">Signal</keyword>
<gene>
    <name evidence="3" type="ORF">GGR21_002191</name>
</gene>
<evidence type="ECO:0000259" key="2">
    <source>
        <dbReference type="PROSITE" id="PS51782"/>
    </source>
</evidence>
<dbReference type="SMART" id="SM00257">
    <property type="entry name" value="LysM"/>
    <property type="match status" value="2"/>
</dbReference>
<accession>A0A840CNN6</accession>
<feature type="domain" description="LysM" evidence="2">
    <location>
        <begin position="242"/>
        <end position="285"/>
    </location>
</feature>
<dbReference type="GO" id="GO:0008932">
    <property type="term" value="F:lytic endotransglycosylase activity"/>
    <property type="evidence" value="ECO:0007669"/>
    <property type="project" value="TreeGrafter"/>
</dbReference>
<comment type="caution">
    <text evidence="3">The sequence shown here is derived from an EMBL/GenBank/DDBJ whole genome shotgun (WGS) entry which is preliminary data.</text>
</comment>
<dbReference type="Proteomes" id="UP000555103">
    <property type="component" value="Unassembled WGS sequence"/>
</dbReference>
<evidence type="ECO:0000313" key="3">
    <source>
        <dbReference type="EMBL" id="MBB4036289.1"/>
    </source>
</evidence>
<evidence type="ECO:0000256" key="1">
    <source>
        <dbReference type="SAM" id="SignalP"/>
    </source>
</evidence>
<feature type="chain" id="PRO_5032748680" evidence="1">
    <location>
        <begin position="25"/>
        <end position="307"/>
    </location>
</feature>
<dbReference type="Gene3D" id="3.10.350.10">
    <property type="entry name" value="LysM domain"/>
    <property type="match status" value="2"/>
</dbReference>
<organism evidence="3 4">
    <name type="scientific">Dysgonomonas hofstadii</name>
    <dbReference type="NCBI Taxonomy" id="637886"/>
    <lineage>
        <taxon>Bacteria</taxon>
        <taxon>Pseudomonadati</taxon>
        <taxon>Bacteroidota</taxon>
        <taxon>Bacteroidia</taxon>
        <taxon>Bacteroidales</taxon>
        <taxon>Dysgonomonadaceae</taxon>
        <taxon>Dysgonomonas</taxon>
    </lineage>
</organism>
<proteinExistence type="predicted"/>
<keyword evidence="4" id="KW-1185">Reference proteome</keyword>
<protein>
    <submittedName>
        <fullName evidence="3">LysM repeat protein</fullName>
    </submittedName>
</protein>
<dbReference type="Pfam" id="PF01476">
    <property type="entry name" value="LysM"/>
    <property type="match status" value="2"/>
</dbReference>
<dbReference type="PANTHER" id="PTHR33734">
    <property type="entry name" value="LYSM DOMAIN-CONTAINING GPI-ANCHORED PROTEIN 2"/>
    <property type="match status" value="1"/>
</dbReference>
<dbReference type="CDD" id="cd00118">
    <property type="entry name" value="LysM"/>
    <property type="match status" value="2"/>
</dbReference>
<sequence>MINRTRLFFLFLSLFIIMAGSATNEDRPENYISGGGQSRVYQAHAVISYHKVNKGETLKSIARSNDVSVENIQKWNDLESDYIQLGTELKIQKIEFILIEEPQLKAPLLAEISIDKGAATKIMEDYMNNMVPETSSSGMIDSYERILALTEKNFEDYEITLKKEKNVWGRISGVANIAFNSVKGWGKDVFAKPKEKKGTDVLLADNNKIQIEERSEKENISLEEIKIEPEKVFPKGDNWKKIYHKVRFGETMTQIAFRYQVSKNDIVQWNNLPCDIANVKQRLLIFVPKDFTLAQYQKNTDNRGIEL</sequence>
<name>A0A840CNN6_9BACT</name>